<name>A0A8J3ESM6_9PROT</name>
<evidence type="ECO:0008006" key="5">
    <source>
        <dbReference type="Google" id="ProtNLM"/>
    </source>
</evidence>
<proteinExistence type="predicted"/>
<evidence type="ECO:0000313" key="2">
    <source>
        <dbReference type="EMBL" id="NHK29525.1"/>
    </source>
</evidence>
<dbReference type="RefSeq" id="WP_155142676.1">
    <property type="nucleotide sequence ID" value="NZ_BMGZ01000004.1"/>
</dbReference>
<protein>
    <recommendedName>
        <fullName evidence="5">Sulfotransferase family protein</fullName>
    </recommendedName>
</protein>
<accession>A0A8J3ESM6</accession>
<comment type="caution">
    <text evidence="1">The sequence shown here is derived from an EMBL/GenBank/DDBJ whole genome shotgun (WGS) entry which is preliminary data.</text>
</comment>
<dbReference type="InterPro" id="IPR027417">
    <property type="entry name" value="P-loop_NTPase"/>
</dbReference>
<dbReference type="AlphaFoldDB" id="A0A8J3ESM6"/>
<reference evidence="2 4" key="2">
    <citation type="submission" date="2020-02" db="EMBL/GenBank/DDBJ databases">
        <title>Genome sequence of Parvularcula flava strain NH6-79.</title>
        <authorList>
            <person name="Abdul Karim M.H."/>
            <person name="Lam M.Q."/>
            <person name="Chen S.J."/>
            <person name="Yahya A."/>
            <person name="Shahir S."/>
            <person name="Shamsir M.S."/>
            <person name="Chong C.S."/>
        </authorList>
    </citation>
    <scope>NUCLEOTIDE SEQUENCE [LARGE SCALE GENOMIC DNA]</scope>
    <source>
        <strain evidence="2 4">NH6-79</strain>
    </source>
</reference>
<reference evidence="1" key="1">
    <citation type="journal article" date="2014" name="Int. J. Syst. Evol. Microbiol.">
        <title>Complete genome sequence of Corynebacterium casei LMG S-19264T (=DSM 44701T), isolated from a smear-ripened cheese.</title>
        <authorList>
            <consortium name="US DOE Joint Genome Institute (JGI-PGF)"/>
            <person name="Walter F."/>
            <person name="Albersmeier A."/>
            <person name="Kalinowski J."/>
            <person name="Ruckert C."/>
        </authorList>
    </citation>
    <scope>NUCLEOTIDE SEQUENCE</scope>
    <source>
        <strain evidence="1">CGMCC 1.14984</strain>
    </source>
</reference>
<gene>
    <name evidence="2" type="ORF">FF098_016570</name>
    <name evidence="1" type="ORF">GCM10011355_32890</name>
</gene>
<dbReference type="EMBL" id="VCJR02000006">
    <property type="protein sequence ID" value="NHK29525.1"/>
    <property type="molecule type" value="Genomic_DNA"/>
</dbReference>
<sequence>MRLILHIGTEKTATTTIQHFLYANRKALADKGIALSSVLGSPNNRRLPAYCMPENAYDDFFRVRNIRTPEQKRALFATFEEDFAREVRKLQQGANTMVISSEHLHSRLERPESVEKVREILAPLFSQIEIVCYFREQSAVVKSLYSTSIKSGHVKTFADFTRQCTPEEHRYNYETSFSLWAEAFGKDALRPKIYGREHFVDGDICADFLAIIDPALKVADFDAAVGEQNTSLGQAGLEIGRINNMVNPRKLQGISNNNMRLRIMNAAFSTELAQRGSLDFDAATAIHDAFDASNRRFAAYFLGMTENPFPKPGRSVREGDEIRTLEFSEFLQFWESFLVEFSKYAIFADKDADTLIKVADAIERKRELSAEDAARLADMARQIRTRKSKADK</sequence>
<keyword evidence="4" id="KW-1185">Reference proteome</keyword>
<evidence type="ECO:0000313" key="1">
    <source>
        <dbReference type="EMBL" id="GGI01676.1"/>
    </source>
</evidence>
<organism evidence="1 3">
    <name type="scientific">Aquisalinus luteolus</name>
    <dbReference type="NCBI Taxonomy" id="1566827"/>
    <lineage>
        <taxon>Bacteria</taxon>
        <taxon>Pseudomonadati</taxon>
        <taxon>Pseudomonadota</taxon>
        <taxon>Alphaproteobacteria</taxon>
        <taxon>Parvularculales</taxon>
        <taxon>Parvularculaceae</taxon>
        <taxon>Aquisalinus</taxon>
    </lineage>
</organism>
<evidence type="ECO:0000313" key="3">
    <source>
        <dbReference type="Proteomes" id="UP000621856"/>
    </source>
</evidence>
<dbReference type="Proteomes" id="UP000621856">
    <property type="component" value="Unassembled WGS sequence"/>
</dbReference>
<dbReference type="SUPFAM" id="SSF52540">
    <property type="entry name" value="P-loop containing nucleoside triphosphate hydrolases"/>
    <property type="match status" value="1"/>
</dbReference>
<dbReference type="Proteomes" id="UP000818603">
    <property type="component" value="Unassembled WGS sequence"/>
</dbReference>
<dbReference type="Gene3D" id="3.40.50.300">
    <property type="entry name" value="P-loop containing nucleotide triphosphate hydrolases"/>
    <property type="match status" value="1"/>
</dbReference>
<dbReference type="EMBL" id="BMGZ01000004">
    <property type="protein sequence ID" value="GGI01676.1"/>
    <property type="molecule type" value="Genomic_DNA"/>
</dbReference>
<reference evidence="1" key="3">
    <citation type="submission" date="2020-09" db="EMBL/GenBank/DDBJ databases">
        <authorList>
            <person name="Sun Q."/>
            <person name="Zhou Y."/>
        </authorList>
    </citation>
    <scope>NUCLEOTIDE SEQUENCE</scope>
    <source>
        <strain evidence="1">CGMCC 1.14984</strain>
    </source>
</reference>
<evidence type="ECO:0000313" key="4">
    <source>
        <dbReference type="Proteomes" id="UP000818603"/>
    </source>
</evidence>